<feature type="chain" id="PRO_5034433566" evidence="19">
    <location>
        <begin position="30"/>
        <end position="853"/>
    </location>
</feature>
<keyword evidence="5" id="KW-1003">Cell membrane</keyword>
<evidence type="ECO:0000256" key="10">
    <source>
        <dbReference type="ARBA" id="ARBA00022729"/>
    </source>
</evidence>
<keyword evidence="22" id="KW-1185">Reference proteome</keyword>
<proteinExistence type="inferred from homology"/>
<keyword evidence="12" id="KW-0611">Plant defense</keyword>
<comment type="similarity">
    <text evidence="18">Belongs to the polygalacturonase-inhibiting protein family.</text>
</comment>
<evidence type="ECO:0000256" key="15">
    <source>
        <dbReference type="ARBA" id="ARBA00023157"/>
    </source>
</evidence>
<evidence type="ECO:0000256" key="9">
    <source>
        <dbReference type="ARBA" id="ARBA00022692"/>
    </source>
</evidence>
<dbReference type="InterPro" id="IPR001611">
    <property type="entry name" value="Leu-rich_rpt"/>
</dbReference>
<keyword evidence="6" id="KW-0134">Cell wall</keyword>
<dbReference type="Gene3D" id="3.80.10.10">
    <property type="entry name" value="Ribonuclease Inhibitor"/>
    <property type="match status" value="5"/>
</dbReference>
<evidence type="ECO:0000256" key="12">
    <source>
        <dbReference type="ARBA" id="ARBA00022821"/>
    </source>
</evidence>
<organism evidence="22 23">
    <name type="scientific">Abrus precatorius</name>
    <name type="common">Indian licorice</name>
    <name type="synonym">Glycine abrus</name>
    <dbReference type="NCBI Taxonomy" id="3816"/>
    <lineage>
        <taxon>Eukaryota</taxon>
        <taxon>Viridiplantae</taxon>
        <taxon>Streptophyta</taxon>
        <taxon>Embryophyta</taxon>
        <taxon>Tracheophyta</taxon>
        <taxon>Spermatophyta</taxon>
        <taxon>Magnoliopsida</taxon>
        <taxon>eudicotyledons</taxon>
        <taxon>Gunneridae</taxon>
        <taxon>Pentapetalae</taxon>
        <taxon>rosids</taxon>
        <taxon>fabids</taxon>
        <taxon>Fabales</taxon>
        <taxon>Fabaceae</taxon>
        <taxon>Papilionoideae</taxon>
        <taxon>50 kb inversion clade</taxon>
        <taxon>NPAAA clade</taxon>
        <taxon>indigoferoid/millettioid clade</taxon>
        <taxon>Abreae</taxon>
        <taxon>Abrus</taxon>
    </lineage>
</organism>
<evidence type="ECO:0000256" key="8">
    <source>
        <dbReference type="ARBA" id="ARBA00022614"/>
    </source>
</evidence>
<keyword evidence="14" id="KW-0472">Membrane</keyword>
<dbReference type="FunFam" id="3.80.10.10:FF:000041">
    <property type="entry name" value="LRR receptor-like serine/threonine-protein kinase ERECTA"/>
    <property type="match status" value="2"/>
</dbReference>
<dbReference type="SMART" id="SM00369">
    <property type="entry name" value="LRR_TYP"/>
    <property type="match status" value="9"/>
</dbReference>
<dbReference type="FunFam" id="3.80.10.10:FF:001347">
    <property type="entry name" value="LRR receptor-like serine/threonine-protein kinase GSO2"/>
    <property type="match status" value="1"/>
</dbReference>
<comment type="subcellular location">
    <subcellularLocation>
        <location evidence="3">Cell membrane</location>
        <topology evidence="3">Single-pass type I membrane protein</topology>
    </subcellularLocation>
    <subcellularLocation>
        <location evidence="1">Membrane</location>
        <topology evidence="1">Peripheral membrane protein</topology>
    </subcellularLocation>
    <subcellularLocation>
        <location evidence="2">Secreted</location>
        <location evidence="2">Cell wall</location>
    </subcellularLocation>
</comment>
<feature type="signal peptide" evidence="19">
    <location>
        <begin position="1"/>
        <end position="29"/>
    </location>
</feature>
<comment type="similarity">
    <text evidence="4">Belongs to the RLP family.</text>
</comment>
<gene>
    <name evidence="23" type="primary">LOC113867747</name>
</gene>
<keyword evidence="9" id="KW-0812">Transmembrane</keyword>
<evidence type="ECO:0000256" key="2">
    <source>
        <dbReference type="ARBA" id="ARBA00004191"/>
    </source>
</evidence>
<evidence type="ECO:0000256" key="3">
    <source>
        <dbReference type="ARBA" id="ARBA00004251"/>
    </source>
</evidence>
<dbReference type="InterPro" id="IPR046956">
    <property type="entry name" value="RLP23-like"/>
</dbReference>
<dbReference type="InterPro" id="IPR013210">
    <property type="entry name" value="LRR_N_plant-typ"/>
</dbReference>
<evidence type="ECO:0000256" key="7">
    <source>
        <dbReference type="ARBA" id="ARBA00022525"/>
    </source>
</evidence>
<dbReference type="Pfam" id="PF08263">
    <property type="entry name" value="LRRNT_2"/>
    <property type="match status" value="1"/>
</dbReference>
<dbReference type="Proteomes" id="UP000694853">
    <property type="component" value="Unplaced"/>
</dbReference>
<evidence type="ECO:0000256" key="18">
    <source>
        <dbReference type="ARBA" id="ARBA00038043"/>
    </source>
</evidence>
<dbReference type="PANTHER" id="PTHR48063:SF98">
    <property type="entry name" value="LRR RECEPTOR-LIKE SERINE_THREONINE-PROTEIN KINASE FLS2"/>
    <property type="match status" value="1"/>
</dbReference>
<dbReference type="PANTHER" id="PTHR48063">
    <property type="entry name" value="LRR RECEPTOR-LIKE KINASE"/>
    <property type="match status" value="1"/>
</dbReference>
<dbReference type="Pfam" id="PF13516">
    <property type="entry name" value="LRR_6"/>
    <property type="match status" value="1"/>
</dbReference>
<keyword evidence="8" id="KW-0433">Leucine-rich repeat</keyword>
<evidence type="ECO:0000259" key="20">
    <source>
        <dbReference type="Pfam" id="PF08263"/>
    </source>
</evidence>
<keyword evidence="15" id="KW-1015">Disulfide bond</keyword>
<keyword evidence="7" id="KW-0964">Secreted</keyword>
<evidence type="ECO:0000256" key="4">
    <source>
        <dbReference type="ARBA" id="ARBA00009592"/>
    </source>
</evidence>
<dbReference type="Pfam" id="PF13855">
    <property type="entry name" value="LRR_8"/>
    <property type="match status" value="1"/>
</dbReference>
<dbReference type="GeneID" id="113867747"/>
<dbReference type="OrthoDB" id="8731593at2759"/>
<evidence type="ECO:0000256" key="11">
    <source>
        <dbReference type="ARBA" id="ARBA00022737"/>
    </source>
</evidence>
<accession>A0A8B8LRT5</accession>
<dbReference type="FunFam" id="3.80.10.10:FF:000400">
    <property type="entry name" value="Nuclear pore complex protein NUP107"/>
    <property type="match status" value="1"/>
</dbReference>
<reference evidence="23" key="2">
    <citation type="submission" date="2025-08" db="UniProtKB">
        <authorList>
            <consortium name="RefSeq"/>
        </authorList>
    </citation>
    <scope>IDENTIFICATION</scope>
    <source>
        <tissue evidence="23">Young leaves</tissue>
    </source>
</reference>
<dbReference type="InterPro" id="IPR032675">
    <property type="entry name" value="LRR_dom_sf"/>
</dbReference>
<feature type="domain" description="Disease resistance R13L4/SHOC-2-like LRR" evidence="21">
    <location>
        <begin position="426"/>
        <end position="627"/>
    </location>
</feature>
<reference evidence="22" key="1">
    <citation type="journal article" date="2019" name="Toxins">
        <title>Detection of Abrin-Like and Prepropulchellin-Like Toxin Genes and Transcripts Using Whole Genome Sequencing and Full-Length Transcript Sequencing of Abrus precatorius.</title>
        <authorList>
            <person name="Hovde B.T."/>
            <person name="Daligault H.E."/>
            <person name="Hanschen E.R."/>
            <person name="Kunde Y.A."/>
            <person name="Johnson M.B."/>
            <person name="Starkenburg S.R."/>
            <person name="Johnson S.L."/>
        </authorList>
    </citation>
    <scope>NUCLEOTIDE SEQUENCE [LARGE SCALE GENOMIC DNA]</scope>
</reference>
<dbReference type="GO" id="GO:0005886">
    <property type="term" value="C:plasma membrane"/>
    <property type="evidence" value="ECO:0007669"/>
    <property type="project" value="UniProtKB-SubCell"/>
</dbReference>
<keyword evidence="11" id="KW-0677">Repeat</keyword>
<dbReference type="SUPFAM" id="SSF52058">
    <property type="entry name" value="L domain-like"/>
    <property type="match status" value="3"/>
</dbReference>
<dbReference type="KEGG" id="aprc:113867747"/>
<feature type="domain" description="Leucine-rich repeat-containing N-terminal plant-type" evidence="20">
    <location>
        <begin position="34"/>
        <end position="71"/>
    </location>
</feature>
<dbReference type="Pfam" id="PF00560">
    <property type="entry name" value="LRR_1"/>
    <property type="match status" value="7"/>
</dbReference>
<evidence type="ECO:0000256" key="14">
    <source>
        <dbReference type="ARBA" id="ARBA00023136"/>
    </source>
</evidence>
<evidence type="ECO:0000256" key="5">
    <source>
        <dbReference type="ARBA" id="ARBA00022475"/>
    </source>
</evidence>
<evidence type="ECO:0000256" key="13">
    <source>
        <dbReference type="ARBA" id="ARBA00022989"/>
    </source>
</evidence>
<dbReference type="GO" id="GO:0006952">
    <property type="term" value="P:defense response"/>
    <property type="evidence" value="ECO:0007669"/>
    <property type="project" value="UniProtKB-KW"/>
</dbReference>
<dbReference type="InterPro" id="IPR055414">
    <property type="entry name" value="LRR_R13L4/SHOC2-like"/>
</dbReference>
<protein>
    <submittedName>
        <fullName evidence="23">Receptor-like protein EIX1</fullName>
    </submittedName>
</protein>
<keyword evidence="13" id="KW-1133">Transmembrane helix</keyword>
<evidence type="ECO:0000256" key="1">
    <source>
        <dbReference type="ARBA" id="ARBA00004170"/>
    </source>
</evidence>
<dbReference type="SMART" id="SM00365">
    <property type="entry name" value="LRR_SD22"/>
    <property type="match status" value="8"/>
</dbReference>
<dbReference type="Pfam" id="PF23598">
    <property type="entry name" value="LRR_14"/>
    <property type="match status" value="1"/>
</dbReference>
<evidence type="ECO:0000256" key="19">
    <source>
        <dbReference type="SAM" id="SignalP"/>
    </source>
</evidence>
<keyword evidence="16" id="KW-0675">Receptor</keyword>
<keyword evidence="17" id="KW-0325">Glycoprotein</keyword>
<evidence type="ECO:0000256" key="6">
    <source>
        <dbReference type="ARBA" id="ARBA00022512"/>
    </source>
</evidence>
<evidence type="ECO:0000313" key="22">
    <source>
        <dbReference type="Proteomes" id="UP000694853"/>
    </source>
</evidence>
<evidence type="ECO:0000313" key="23">
    <source>
        <dbReference type="RefSeq" id="XP_027359000.1"/>
    </source>
</evidence>
<evidence type="ECO:0000256" key="17">
    <source>
        <dbReference type="ARBA" id="ARBA00023180"/>
    </source>
</evidence>
<name>A0A8B8LRT5_ABRPR</name>
<sequence length="853" mass="94601">MITMLSSKISLFSLVTFLCICFYVGSSHANKCAETDRQALLKLKDGFIDERNSLDSWKGEDCCEWEGISCDNLTAHVTTLNLWDSWLRGKMDSSICELKHLTFFDISLNEVEGVIPKCIGSLAQLIELNLARNDLVGDIPPTLGNLSNLQTLDLHGNHLLANDLEWVSHLSTMKYLDLSHVNLSQSANWLSSISKIPSLLELRLDDCVISQVIPKSIPHINSSTSLKTLSLSQNQLNSSTLSLVLKASKVLTYLDLSYNSLQHNTPDGFVNMVSLSHLRYLNLSGNELEGNILKYIHTLIQLKELRLDQNKLSGKPVDYIRQFCSARYGLEVLYLGNNPFSSAPLPDFSCLSSLKALSLRGANIVGSLPQSVSKLVSLEELVLSNNSLNGTLPSIVWQLSSLRTLVLSSNELNGVDVIREAHLSNLSHLDLRDNQLSGSQPLFEISKLASLEELDLSDNQLNGTLPSTVWQLSSLRTLLLSSNKLNGVDVIRELHASNLSFLDLMNNQLSGSQPLLEISKLVSLEELYLSNNQLNGTFPSTIGQLCSLKRLYLNSNKFNGVVKESHLSNLSQLQYLNVAQNALAFNFNSNWVPPFQLDELAASSCILGPKFPTWLKQQRKLRYLQISNSGISDSFPNWFWNLPSRWLYLNVSHNKISGALPLLLPSTKGKYYNAWDFSFNNLSGPLPPFPELDALILSNNMFSGSITSFCATSPRRLTVLDLSSNLLSGTLSDCGRKFERLSVLNLAKNNLSGSIPKSFGTLQQIVSINLNSNNFSGEIPSLTFCTELRLIDFGKNNLQGTLPAWIGHNLRKLTVLSLEANKFHGNIPTSLCNLLYLQVLDLSENNITGKIPQ</sequence>
<dbReference type="AlphaFoldDB" id="A0A8B8LRT5"/>
<evidence type="ECO:0000256" key="16">
    <source>
        <dbReference type="ARBA" id="ARBA00023170"/>
    </source>
</evidence>
<evidence type="ECO:0000259" key="21">
    <source>
        <dbReference type="Pfam" id="PF23598"/>
    </source>
</evidence>
<keyword evidence="10 19" id="KW-0732">Signal</keyword>
<dbReference type="PRINTS" id="PR00019">
    <property type="entry name" value="LEURICHRPT"/>
</dbReference>
<dbReference type="InterPro" id="IPR003591">
    <property type="entry name" value="Leu-rich_rpt_typical-subtyp"/>
</dbReference>
<dbReference type="RefSeq" id="XP_027359000.1">
    <property type="nucleotide sequence ID" value="XM_027503199.1"/>
</dbReference>